<dbReference type="GO" id="GO:0015871">
    <property type="term" value="P:choline transport"/>
    <property type="evidence" value="ECO:0007669"/>
    <property type="project" value="TreeGrafter"/>
</dbReference>
<name>A0AB39HIS6_9VIBR</name>
<feature type="transmembrane region" description="Helical" evidence="7">
    <location>
        <begin position="198"/>
        <end position="217"/>
    </location>
</feature>
<feature type="transmembrane region" description="Helical" evidence="7">
    <location>
        <begin position="472"/>
        <end position="495"/>
    </location>
</feature>
<evidence type="ECO:0000256" key="6">
    <source>
        <dbReference type="ARBA" id="ARBA00023136"/>
    </source>
</evidence>
<dbReference type="InterPro" id="IPR035906">
    <property type="entry name" value="MetI-like_sf"/>
</dbReference>
<evidence type="ECO:0000256" key="3">
    <source>
        <dbReference type="ARBA" id="ARBA00022475"/>
    </source>
</evidence>
<dbReference type="KEGG" id="vih:AB0763_06045"/>
<comment type="subcellular location">
    <subcellularLocation>
        <location evidence="1 7">Cell membrane</location>
        <topology evidence="1 7">Multi-pass membrane protein</topology>
    </subcellularLocation>
</comment>
<dbReference type="RefSeq" id="WP_306101636.1">
    <property type="nucleotide sequence ID" value="NZ_CP162601.1"/>
</dbReference>
<sequence>MKVNHRNEYQELDDSSKLIEKFTQKNSSYYKTVFSKIHASTQTTWSFNWTAALLGPLWAATRSIWGFFWLSSMSLLIALTLICQGSWGNLGADKFAQAERMQNKALEMKVKSEAAIEHGSANAQALARNADNLQKASIRALSAANEASLGAKRQVVIGLCLLIFIMITQGFIANPFYERQYCLWRQGRIQRSGFKMRSGIAGSVLLGLIFPLTLYRFTAISPKQWLVDFPADKTLFNQTALWLNSGFDYLAILGSGLFDQITRFINNVLSGLETVLVSMPWPVVMMLIVLMSWKVSGYRAAIFTAIALSYLAFFGYWQKSMATVALLGTAAMICIVIGVPLGIVCAKNKTIDTMTKPVLDFMQTMPAFVYLIPIIAFFGTGKPPGVLATIVFGMPPVVRLTTLGIQQVPQSIVEGAVAFGCSKRKLLLDVEIPLAKASILAGVNQTILMCLSMVVIASLIGAQGLGTDVLQALQFAAKGQGLLAGLAILFCAIMIDRIVQGCFKVNYTTK</sequence>
<evidence type="ECO:0000256" key="5">
    <source>
        <dbReference type="ARBA" id="ARBA00022989"/>
    </source>
</evidence>
<dbReference type="CDD" id="cd06261">
    <property type="entry name" value="TM_PBP2"/>
    <property type="match status" value="1"/>
</dbReference>
<organism evidence="9">
    <name type="scientific">Vibrio sp. HB236076</name>
    <dbReference type="NCBI Taxonomy" id="3232307"/>
    <lineage>
        <taxon>Bacteria</taxon>
        <taxon>Pseudomonadati</taxon>
        <taxon>Pseudomonadota</taxon>
        <taxon>Gammaproteobacteria</taxon>
        <taxon>Vibrionales</taxon>
        <taxon>Vibrionaceae</taxon>
        <taxon>Vibrio</taxon>
    </lineage>
</organism>
<proteinExistence type="inferred from homology"/>
<feature type="transmembrane region" description="Helical" evidence="7">
    <location>
        <begin position="324"/>
        <end position="346"/>
    </location>
</feature>
<accession>A0AB39HIS6</accession>
<evidence type="ECO:0000256" key="4">
    <source>
        <dbReference type="ARBA" id="ARBA00022692"/>
    </source>
</evidence>
<dbReference type="GO" id="GO:0005275">
    <property type="term" value="F:amine transmembrane transporter activity"/>
    <property type="evidence" value="ECO:0007669"/>
    <property type="project" value="TreeGrafter"/>
</dbReference>
<feature type="transmembrane region" description="Helical" evidence="7">
    <location>
        <begin position="446"/>
        <end position="466"/>
    </location>
</feature>
<dbReference type="AlphaFoldDB" id="A0AB39HIS6"/>
<comment type="similarity">
    <text evidence="7">Belongs to the binding-protein-dependent transport system permease family.</text>
</comment>
<feature type="transmembrane region" description="Helical" evidence="7">
    <location>
        <begin position="275"/>
        <end position="293"/>
    </location>
</feature>
<feature type="transmembrane region" description="Helical" evidence="7">
    <location>
        <begin position="300"/>
        <end position="318"/>
    </location>
</feature>
<gene>
    <name evidence="9" type="ORF">AB0763_06045</name>
</gene>
<dbReference type="FunFam" id="1.10.3720.10:FF:000001">
    <property type="entry name" value="Glycine betaine ABC transporter, permease"/>
    <property type="match status" value="1"/>
</dbReference>
<dbReference type="GO" id="GO:0015226">
    <property type="term" value="F:carnitine transmembrane transporter activity"/>
    <property type="evidence" value="ECO:0007669"/>
    <property type="project" value="TreeGrafter"/>
</dbReference>
<evidence type="ECO:0000256" key="1">
    <source>
        <dbReference type="ARBA" id="ARBA00004651"/>
    </source>
</evidence>
<dbReference type="PANTHER" id="PTHR47737:SF1">
    <property type="entry name" value="GLYCINE BETAINE_PROLINE BETAINE TRANSPORT SYSTEM PERMEASE PROTEIN PROW"/>
    <property type="match status" value="1"/>
</dbReference>
<dbReference type="GO" id="GO:0031460">
    <property type="term" value="P:glycine betaine transport"/>
    <property type="evidence" value="ECO:0007669"/>
    <property type="project" value="TreeGrafter"/>
</dbReference>
<dbReference type="GO" id="GO:0043190">
    <property type="term" value="C:ATP-binding cassette (ABC) transporter complex"/>
    <property type="evidence" value="ECO:0007669"/>
    <property type="project" value="TreeGrafter"/>
</dbReference>
<feature type="transmembrane region" description="Helical" evidence="7">
    <location>
        <begin position="67"/>
        <end position="87"/>
    </location>
</feature>
<feature type="transmembrane region" description="Helical" evidence="7">
    <location>
        <begin position="358"/>
        <end position="379"/>
    </location>
</feature>
<keyword evidence="4 7" id="KW-0812">Transmembrane</keyword>
<keyword evidence="6 7" id="KW-0472">Membrane</keyword>
<keyword evidence="3" id="KW-1003">Cell membrane</keyword>
<dbReference type="Gene3D" id="1.10.3720.10">
    <property type="entry name" value="MetI-like"/>
    <property type="match status" value="1"/>
</dbReference>
<evidence type="ECO:0000256" key="7">
    <source>
        <dbReference type="RuleBase" id="RU363032"/>
    </source>
</evidence>
<keyword evidence="5 7" id="KW-1133">Transmembrane helix</keyword>
<dbReference type="PANTHER" id="PTHR47737">
    <property type="entry name" value="GLYCINE BETAINE/PROLINE BETAINE TRANSPORT SYSTEM PERMEASE PROTEIN PROW"/>
    <property type="match status" value="1"/>
</dbReference>
<dbReference type="EMBL" id="CP162601">
    <property type="protein sequence ID" value="XDK26196.1"/>
    <property type="molecule type" value="Genomic_DNA"/>
</dbReference>
<evidence type="ECO:0000313" key="9">
    <source>
        <dbReference type="EMBL" id="XDK26196.1"/>
    </source>
</evidence>
<evidence type="ECO:0000256" key="2">
    <source>
        <dbReference type="ARBA" id="ARBA00022448"/>
    </source>
</evidence>
<dbReference type="InterPro" id="IPR000515">
    <property type="entry name" value="MetI-like"/>
</dbReference>
<dbReference type="PROSITE" id="PS50928">
    <property type="entry name" value="ABC_TM1"/>
    <property type="match status" value="1"/>
</dbReference>
<reference evidence="9" key="1">
    <citation type="submission" date="2024-07" db="EMBL/GenBank/DDBJ databases">
        <title>Genome Analysis of a Potential Novel Vibrio Species Secreting pH- and Thermo-stable Alginate Lyase and its Application in Producing Alginate Oligosaccharides.</title>
        <authorList>
            <person name="Huang H."/>
            <person name="Bao K."/>
        </authorList>
    </citation>
    <scope>NUCLEOTIDE SEQUENCE</scope>
    <source>
        <strain evidence="9">HB236076</strain>
    </source>
</reference>
<evidence type="ECO:0000259" key="8">
    <source>
        <dbReference type="PROSITE" id="PS50928"/>
    </source>
</evidence>
<dbReference type="Pfam" id="PF00528">
    <property type="entry name" value="BPD_transp_1"/>
    <property type="match status" value="1"/>
</dbReference>
<protein>
    <submittedName>
        <fullName evidence="9">ABC transporter permease</fullName>
    </submittedName>
</protein>
<keyword evidence="2 7" id="KW-0813">Transport</keyword>
<feature type="transmembrane region" description="Helical" evidence="7">
    <location>
        <begin position="155"/>
        <end position="177"/>
    </location>
</feature>
<dbReference type="SUPFAM" id="SSF161098">
    <property type="entry name" value="MetI-like"/>
    <property type="match status" value="1"/>
</dbReference>
<feature type="domain" description="ABC transmembrane type-1" evidence="8">
    <location>
        <begin position="320"/>
        <end position="499"/>
    </location>
</feature>